<dbReference type="Pfam" id="PF25683">
    <property type="entry name" value="URGCP_GTPase"/>
    <property type="match status" value="1"/>
</dbReference>
<dbReference type="PROSITE" id="PS51717">
    <property type="entry name" value="G_VLIG"/>
    <property type="match status" value="1"/>
</dbReference>
<evidence type="ECO:0000313" key="3">
    <source>
        <dbReference type="Proteomes" id="UP000789901"/>
    </source>
</evidence>
<organism evidence="2 3">
    <name type="scientific">Gigaspora margarita</name>
    <dbReference type="NCBI Taxonomy" id="4874"/>
    <lineage>
        <taxon>Eukaryota</taxon>
        <taxon>Fungi</taxon>
        <taxon>Fungi incertae sedis</taxon>
        <taxon>Mucoromycota</taxon>
        <taxon>Glomeromycotina</taxon>
        <taxon>Glomeromycetes</taxon>
        <taxon>Diversisporales</taxon>
        <taxon>Gigasporaceae</taxon>
        <taxon>Gigaspora</taxon>
    </lineage>
</organism>
<dbReference type="PANTHER" id="PTHR14819:SF25">
    <property type="entry name" value="CHROMOSOME UNDETERMINED SCAFFOLD_52, WHOLE GENOME SHOTGUN SEQUENCE"/>
    <property type="match status" value="1"/>
</dbReference>
<proteinExistence type="predicted"/>
<gene>
    <name evidence="2" type="ORF">GMARGA_LOCUS5622</name>
</gene>
<accession>A0ABN7UGB2</accession>
<dbReference type="PANTHER" id="PTHR14819">
    <property type="entry name" value="GTP-BINDING"/>
    <property type="match status" value="1"/>
</dbReference>
<dbReference type="InterPro" id="IPR030383">
    <property type="entry name" value="G_VLIG_dom"/>
</dbReference>
<dbReference type="InterPro" id="IPR027417">
    <property type="entry name" value="P-loop_NTPase"/>
</dbReference>
<keyword evidence="3" id="KW-1185">Reference proteome</keyword>
<sequence>MNNQNCPDFTVSDFFKLTFGLIPVELDPTEFVTNELTDELFASLIEPSLRELNPTGIFRNLFPYLLDTISRTIPISKLINHIQEIINNENYESDDLYQILQHFEECTGRDFLIAFLDKVPKNSFSKILNTIVAANIPIPIYLSNDAHSQKGLKVLNGMRDIIAARNYHLFISINQTNTNLGTPFSKQLYKNYSINREDLPGICNPNSIDISFHAASENHSRPPLAISEVYYDELSSSALRETVKKLSRFAFYIVIHGSNDDFNGNELNDQFISTINDISIECYGGYKRKILVLFWGVKSQIFKIHKEKIEKLFTVKFANDEIWVDLVVNTGNKKNALFERIKKDSLHKLKDTEKLQLDWTNMNLSKVLGGNAEDYLSENEFALLIAELQQFNRRADIFYASYCENEIETLQDKTLLKTSEDSHNYQSLGEIYRSIQKFQDQQKNIGETEPISVLTYFANVIKMNDIKYMREFARQVDVYFKDYLISLTRKDDEIKNSSVESEQINIQRKEIKQKIEDLDITVHDFWREFVILSQIMRSDGSSVLKKLYDIDDKQLEKAYNVWIREGEAIQILEGVSLRTLNSDFLSSVLSKIMSNSKRQLIVISVIGLESSGKSTLLNYLFQCGFSTSAGRCTKGAYMSYRHTIYKEKELDVLIIDSEGMGSTAAKYISRRTDFDKKMTLLGFMCSQILIVNTKGLTRDISDILEVSSYHLDALSNRDSKPRISFVLRDMKDAKRAQHPAFLDIRDSLKRMFDEIPGCSYDMDNFMIVEEDDVHLLENAFACSFDNFYPQSMISDGEKFHYPAETFPLTISKLRKELLDSALIPSENHESQIFKNVHGFITHMQTVWKEIDARGNFLHFKNSKTIQQWSAMKKLVHSYNETTIKSYEENGLNLIKQYANREQWNENNDTDFETYLTDESERWCAETIADYKEKISNQYEPQIIEEGETHIKAAFAAKKRELKVIYAKMQRRSKESWLIKSAEKRIGDKVGEILKNHKNKTPEQYKRIFSKSKCDELFDDEWKKVEKDKENFMNTMAMKEKTLEQHVVNSFNHAVESGRAISNDDRDLKERLKFNRRFWNKITTPATLNTVSLDDKLFFDSIKISRANIFNPSNLATYIGIDDDKKKSFKGEVIDRIKTEIKGTCERICDDLLSRNALAIEFSQALEWLKSLCKNIFIIQSEINQLQSHFKVEIEDFSTMEQYLRLEVFVTLKNNTAKWKDSQLNNLENLRESLLKYFHEILNNSSYENISIHFLKCIDKSIKEQLVIQEQKISELLETHLKKNWKSEKKNPTRYAYEQSFGTYDVGKTRKYIDNPTSFMRELFENDIDTFKNIKVDEVLEDIEKTIYYALEKLGKNISILQQKLQINSSFTIEEIFQKIDAENNRINSQKISYKDLIEDAIRVLGKCTIDSPQDFCAILKEDHNKFLLDFKKLWRNDYTNRKQSMIYKVECSKQSYWNKVVGCSSKCELEEHEIDTNHRASIHLMACFNGTNYYGSKEAFLIICNEPENFNIYYHQNNDSKDLLIWEENMKKNHPKWWTLLGRKQPDDDQIKQVRAMWVHLKTELCNKYNMVDKTPENWQRDYGHLAKNH</sequence>
<protein>
    <submittedName>
        <fullName evidence="2">3824_t:CDS:1</fullName>
    </submittedName>
</protein>
<comment type="caution">
    <text evidence="2">The sequence shown here is derived from an EMBL/GenBank/DDBJ whole genome shotgun (WGS) entry which is preliminary data.</text>
</comment>
<dbReference type="Proteomes" id="UP000789901">
    <property type="component" value="Unassembled WGS sequence"/>
</dbReference>
<evidence type="ECO:0000259" key="1">
    <source>
        <dbReference type="PROSITE" id="PS51717"/>
    </source>
</evidence>
<dbReference type="SUPFAM" id="SSF52540">
    <property type="entry name" value="P-loop containing nucleoside triphosphate hydrolases"/>
    <property type="match status" value="1"/>
</dbReference>
<feature type="domain" description="VLIG-type G" evidence="1">
    <location>
        <begin position="597"/>
        <end position="704"/>
    </location>
</feature>
<dbReference type="InterPro" id="IPR052986">
    <property type="entry name" value="VLIG_GTPase"/>
</dbReference>
<reference evidence="2 3" key="1">
    <citation type="submission" date="2021-06" db="EMBL/GenBank/DDBJ databases">
        <authorList>
            <person name="Kallberg Y."/>
            <person name="Tangrot J."/>
            <person name="Rosling A."/>
        </authorList>
    </citation>
    <scope>NUCLEOTIDE SEQUENCE [LARGE SCALE GENOMIC DNA]</scope>
    <source>
        <strain evidence="2 3">120-4 pot B 10/14</strain>
    </source>
</reference>
<name>A0ABN7UGB2_GIGMA</name>
<evidence type="ECO:0000313" key="2">
    <source>
        <dbReference type="EMBL" id="CAG8573917.1"/>
    </source>
</evidence>
<dbReference type="EMBL" id="CAJVQB010002416">
    <property type="protein sequence ID" value="CAG8573917.1"/>
    <property type="molecule type" value="Genomic_DNA"/>
</dbReference>
<dbReference type="Gene3D" id="3.40.50.300">
    <property type="entry name" value="P-loop containing nucleotide triphosphate hydrolases"/>
    <property type="match status" value="1"/>
</dbReference>